<evidence type="ECO:0000256" key="1">
    <source>
        <dbReference type="SAM" id="Phobius"/>
    </source>
</evidence>
<evidence type="ECO:0000313" key="2">
    <source>
        <dbReference type="EMBL" id="AWI86502.1"/>
    </source>
</evidence>
<gene>
    <name evidence="2" type="ORF">CEW88_22335</name>
</gene>
<keyword evidence="1" id="KW-1133">Transmembrane helix</keyword>
<organism evidence="2 3">
    <name type="scientific">Alloyangia pacifica</name>
    <dbReference type="NCBI Taxonomy" id="311180"/>
    <lineage>
        <taxon>Bacteria</taxon>
        <taxon>Pseudomonadati</taxon>
        <taxon>Pseudomonadota</taxon>
        <taxon>Alphaproteobacteria</taxon>
        <taxon>Rhodobacterales</taxon>
        <taxon>Roseobacteraceae</taxon>
        <taxon>Alloyangia</taxon>
    </lineage>
</organism>
<protein>
    <submittedName>
        <fullName evidence="2">Uncharacterized protein</fullName>
    </submittedName>
</protein>
<feature type="transmembrane region" description="Helical" evidence="1">
    <location>
        <begin position="36"/>
        <end position="58"/>
    </location>
</feature>
<keyword evidence="1" id="KW-0812">Transmembrane</keyword>
<sequence length="65" mass="7422">MSLLNILLFAYLATVVVALTLTHRERRRHGHRSWRHAVLGDALCLVWPLVAVAMALFWRSPASRT</sequence>
<proteinExistence type="predicted"/>
<dbReference type="Proteomes" id="UP000244915">
    <property type="component" value="Plasmid unnamed2"/>
</dbReference>
<dbReference type="AlphaFoldDB" id="A0A2U8HL55"/>
<evidence type="ECO:0000313" key="3">
    <source>
        <dbReference type="Proteomes" id="UP000244915"/>
    </source>
</evidence>
<dbReference type="EMBL" id="CP022192">
    <property type="protein sequence ID" value="AWI86502.1"/>
    <property type="molecule type" value="Genomic_DNA"/>
</dbReference>
<name>A0A2U8HL55_9RHOB</name>
<geneLocation type="plasmid" evidence="2 3">
    <name>unnamed2</name>
</geneLocation>
<keyword evidence="1" id="KW-0472">Membrane</keyword>
<feature type="transmembrane region" description="Helical" evidence="1">
    <location>
        <begin position="6"/>
        <end position="24"/>
    </location>
</feature>
<accession>A0A2U8HL55</accession>
<dbReference type="KEGG" id="ypac:CEW88_22335"/>
<keyword evidence="2" id="KW-0614">Plasmid</keyword>
<dbReference type="RefSeq" id="WP_108970601.1">
    <property type="nucleotide sequence ID" value="NZ_CP154652.1"/>
</dbReference>
<reference evidence="2 3" key="1">
    <citation type="submission" date="2017-06" db="EMBL/GenBank/DDBJ databases">
        <title>Yangia sp. YSBP01 complete genome sequence.</title>
        <authorList>
            <person name="Woo J.-H."/>
            <person name="Kim H.-S."/>
        </authorList>
    </citation>
    <scope>NUCLEOTIDE SEQUENCE [LARGE SCALE GENOMIC DNA]</scope>
    <source>
        <strain evidence="2 3">YSBP01</strain>
        <plasmid evidence="2 3">unnamed2</plasmid>
    </source>
</reference>